<evidence type="ECO:0000313" key="2">
    <source>
        <dbReference type="Proteomes" id="UP001372338"/>
    </source>
</evidence>
<sequence length="113" mass="12481">MDIYTLFKNVTRVSYLNSIKFYICVCVENEIVAIQSPRLPVKSIGSSFLEDSGILVSYHPQVASGHCLANAFHYTPLATTWAMNLSAPLTQDCGRGQPIAFFSKPRVVEPLVS</sequence>
<dbReference type="AlphaFoldDB" id="A0AAN9J4D7"/>
<gene>
    <name evidence="1" type="ORF">RIF29_07692</name>
</gene>
<evidence type="ECO:0000313" key="1">
    <source>
        <dbReference type="EMBL" id="KAK7292050.1"/>
    </source>
</evidence>
<keyword evidence="2" id="KW-1185">Reference proteome</keyword>
<comment type="caution">
    <text evidence="1">The sequence shown here is derived from an EMBL/GenBank/DDBJ whole genome shotgun (WGS) entry which is preliminary data.</text>
</comment>
<organism evidence="1 2">
    <name type="scientific">Crotalaria pallida</name>
    <name type="common">Smooth rattlebox</name>
    <name type="synonym">Crotalaria striata</name>
    <dbReference type="NCBI Taxonomy" id="3830"/>
    <lineage>
        <taxon>Eukaryota</taxon>
        <taxon>Viridiplantae</taxon>
        <taxon>Streptophyta</taxon>
        <taxon>Embryophyta</taxon>
        <taxon>Tracheophyta</taxon>
        <taxon>Spermatophyta</taxon>
        <taxon>Magnoliopsida</taxon>
        <taxon>eudicotyledons</taxon>
        <taxon>Gunneridae</taxon>
        <taxon>Pentapetalae</taxon>
        <taxon>rosids</taxon>
        <taxon>fabids</taxon>
        <taxon>Fabales</taxon>
        <taxon>Fabaceae</taxon>
        <taxon>Papilionoideae</taxon>
        <taxon>50 kb inversion clade</taxon>
        <taxon>genistoids sensu lato</taxon>
        <taxon>core genistoids</taxon>
        <taxon>Crotalarieae</taxon>
        <taxon>Crotalaria</taxon>
    </lineage>
</organism>
<dbReference type="Proteomes" id="UP001372338">
    <property type="component" value="Unassembled WGS sequence"/>
</dbReference>
<protein>
    <submittedName>
        <fullName evidence="1">Uncharacterized protein</fullName>
    </submittedName>
</protein>
<reference evidence="1 2" key="1">
    <citation type="submission" date="2024-01" db="EMBL/GenBank/DDBJ databases">
        <title>The genomes of 5 underutilized Papilionoideae crops provide insights into root nodulation and disease resistanc.</title>
        <authorList>
            <person name="Yuan L."/>
        </authorList>
    </citation>
    <scope>NUCLEOTIDE SEQUENCE [LARGE SCALE GENOMIC DNA]</scope>
    <source>
        <strain evidence="1">ZHUSHIDOU_FW_LH</strain>
        <tissue evidence="1">Leaf</tissue>
    </source>
</reference>
<dbReference type="EMBL" id="JAYWIO010000001">
    <property type="protein sequence ID" value="KAK7292050.1"/>
    <property type="molecule type" value="Genomic_DNA"/>
</dbReference>
<proteinExistence type="predicted"/>
<name>A0AAN9J4D7_CROPI</name>
<accession>A0AAN9J4D7</accession>